<protein>
    <submittedName>
        <fullName evidence="2">Uncharacterized protein</fullName>
    </submittedName>
</protein>
<dbReference type="GO" id="GO:0042393">
    <property type="term" value="F:histone binding"/>
    <property type="evidence" value="ECO:0007669"/>
    <property type="project" value="InterPro"/>
</dbReference>
<dbReference type="AlphaFoldDB" id="A0A9W8L8Q9"/>
<sequence>MNEADIEFDRARRKSQGRFRSAFEAIFEKYGHIDEDDDIVDLRSGRLIVDNGRLRAAGVIELGDLLRHSGSSPPLAHIDVRYSISPELGVLIGEDERAVSPELLSNTDLSTHRSSGLLKRLRTEASDSDSLDLEFGTHDAIHSREQRPRQRRVMHRRYVGEGSAVGYESSDSLATDLDTPIDVYFTSSVEQYLDKLRQQVATPTVFGTIESDSHESADEYEGYSGDSSSGQSDSAESGYVLKDLNGGQRRYTLYSYTIPSSPHTMTTLSSNGSGSNSGSWRNASPELGSEVSESAKSEFSIQLLEEYDMTFPDRAADNTLPTAHGTLSVEYSERQDRHGSTMGFCSDIADDN</sequence>
<dbReference type="GO" id="GO:0005634">
    <property type="term" value="C:nucleus"/>
    <property type="evidence" value="ECO:0007669"/>
    <property type="project" value="InterPro"/>
</dbReference>
<reference evidence="2" key="1">
    <citation type="submission" date="2022-07" db="EMBL/GenBank/DDBJ databases">
        <title>Phylogenomic reconstructions and comparative analyses of Kickxellomycotina fungi.</title>
        <authorList>
            <person name="Reynolds N.K."/>
            <person name="Stajich J.E."/>
            <person name="Barry K."/>
            <person name="Grigoriev I.V."/>
            <person name="Crous P."/>
            <person name="Smith M.E."/>
        </authorList>
    </citation>
    <scope>NUCLEOTIDE SEQUENCE</scope>
    <source>
        <strain evidence="2">BCRC 34297</strain>
    </source>
</reference>
<dbReference type="InterPro" id="IPR009072">
    <property type="entry name" value="Histone-fold"/>
</dbReference>
<feature type="non-terminal residue" evidence="2">
    <location>
        <position position="352"/>
    </location>
</feature>
<dbReference type="Pfam" id="PF10384">
    <property type="entry name" value="Scm3"/>
    <property type="match status" value="1"/>
</dbReference>
<feature type="compositionally biased region" description="Low complexity" evidence="1">
    <location>
        <begin position="222"/>
        <end position="238"/>
    </location>
</feature>
<dbReference type="Proteomes" id="UP001140011">
    <property type="component" value="Unassembled WGS sequence"/>
</dbReference>
<feature type="region of interest" description="Disordered" evidence="1">
    <location>
        <begin position="207"/>
        <end position="238"/>
    </location>
</feature>
<dbReference type="EMBL" id="JANBUH010000571">
    <property type="protein sequence ID" value="KAJ2750388.1"/>
    <property type="molecule type" value="Genomic_DNA"/>
</dbReference>
<name>A0A9W8L8Q9_9FUNG</name>
<feature type="region of interest" description="Disordered" evidence="1">
    <location>
        <begin position="329"/>
        <end position="352"/>
    </location>
</feature>
<feature type="compositionally biased region" description="Low complexity" evidence="1">
    <location>
        <begin position="269"/>
        <end position="279"/>
    </location>
</feature>
<feature type="region of interest" description="Disordered" evidence="1">
    <location>
        <begin position="262"/>
        <end position="293"/>
    </location>
</feature>
<organism evidence="2 3">
    <name type="scientific">Coemansia pectinata</name>
    <dbReference type="NCBI Taxonomy" id="1052879"/>
    <lineage>
        <taxon>Eukaryota</taxon>
        <taxon>Fungi</taxon>
        <taxon>Fungi incertae sedis</taxon>
        <taxon>Zoopagomycota</taxon>
        <taxon>Kickxellomycotina</taxon>
        <taxon>Kickxellomycetes</taxon>
        <taxon>Kickxellales</taxon>
        <taxon>Kickxellaceae</taxon>
        <taxon>Coemansia</taxon>
    </lineage>
</organism>
<keyword evidence="3" id="KW-1185">Reference proteome</keyword>
<comment type="caution">
    <text evidence="2">The sequence shown here is derived from an EMBL/GenBank/DDBJ whole genome shotgun (WGS) entry which is preliminary data.</text>
</comment>
<dbReference type="Gene3D" id="1.10.20.10">
    <property type="entry name" value="Histone, subunit A"/>
    <property type="match status" value="1"/>
</dbReference>
<dbReference type="GO" id="GO:0046982">
    <property type="term" value="F:protein heterodimerization activity"/>
    <property type="evidence" value="ECO:0007669"/>
    <property type="project" value="InterPro"/>
</dbReference>
<evidence type="ECO:0000313" key="3">
    <source>
        <dbReference type="Proteomes" id="UP001140011"/>
    </source>
</evidence>
<evidence type="ECO:0000256" key="1">
    <source>
        <dbReference type="SAM" id="MobiDB-lite"/>
    </source>
</evidence>
<dbReference type="InterPro" id="IPR018465">
    <property type="entry name" value="Scm3/HJURP"/>
</dbReference>
<evidence type="ECO:0000313" key="2">
    <source>
        <dbReference type="EMBL" id="KAJ2750388.1"/>
    </source>
</evidence>
<proteinExistence type="predicted"/>
<dbReference type="OrthoDB" id="2420608at2759"/>
<gene>
    <name evidence="2" type="ORF">GGI19_005136</name>
</gene>
<accession>A0A9W8L8Q9</accession>